<keyword evidence="3" id="KW-1185">Reference proteome</keyword>
<dbReference type="EMBL" id="LUGH01000477">
    <property type="protein sequence ID" value="OBZ84732.1"/>
    <property type="molecule type" value="Genomic_DNA"/>
</dbReference>
<feature type="chain" id="PRO_5008889509" evidence="1">
    <location>
        <begin position="21"/>
        <end position="42"/>
    </location>
</feature>
<dbReference type="AlphaFoldDB" id="A0A1C7N6H4"/>
<protein>
    <submittedName>
        <fullName evidence="2">Uncharacterized protein</fullName>
    </submittedName>
</protein>
<dbReference type="InParanoid" id="A0A1C7N6H4"/>
<evidence type="ECO:0000313" key="2">
    <source>
        <dbReference type="EMBL" id="OBZ84732.1"/>
    </source>
</evidence>
<comment type="caution">
    <text evidence="2">The sequence shown here is derived from an EMBL/GenBank/DDBJ whole genome shotgun (WGS) entry which is preliminary data.</text>
</comment>
<gene>
    <name evidence="2" type="ORF">A0J61_07229</name>
</gene>
<keyword evidence="1" id="KW-0732">Signal</keyword>
<dbReference type="PROSITE" id="PS51257">
    <property type="entry name" value="PROKAR_LIPOPROTEIN"/>
    <property type="match status" value="1"/>
</dbReference>
<feature type="signal peptide" evidence="1">
    <location>
        <begin position="1"/>
        <end position="20"/>
    </location>
</feature>
<accession>A0A1C7N6H4</accession>
<organism evidence="2 3">
    <name type="scientific">Choanephora cucurbitarum</name>
    <dbReference type="NCBI Taxonomy" id="101091"/>
    <lineage>
        <taxon>Eukaryota</taxon>
        <taxon>Fungi</taxon>
        <taxon>Fungi incertae sedis</taxon>
        <taxon>Mucoromycota</taxon>
        <taxon>Mucoromycotina</taxon>
        <taxon>Mucoromycetes</taxon>
        <taxon>Mucorales</taxon>
        <taxon>Mucorineae</taxon>
        <taxon>Choanephoraceae</taxon>
        <taxon>Choanephoroideae</taxon>
        <taxon>Choanephora</taxon>
    </lineage>
</organism>
<feature type="non-terminal residue" evidence="2">
    <location>
        <position position="42"/>
    </location>
</feature>
<sequence>MRFITVSIVLAAAFIACSSAASIHQRDISDLDLLDDILGGDG</sequence>
<name>A0A1C7N6H4_9FUNG</name>
<evidence type="ECO:0000313" key="3">
    <source>
        <dbReference type="Proteomes" id="UP000093000"/>
    </source>
</evidence>
<proteinExistence type="predicted"/>
<reference evidence="2 3" key="1">
    <citation type="submission" date="2016-03" db="EMBL/GenBank/DDBJ databases">
        <title>Choanephora cucurbitarum.</title>
        <authorList>
            <person name="Min B."/>
            <person name="Park H."/>
            <person name="Park J.-H."/>
            <person name="Shin H.-D."/>
            <person name="Choi I.-G."/>
        </authorList>
    </citation>
    <scope>NUCLEOTIDE SEQUENCE [LARGE SCALE GENOMIC DNA]</scope>
    <source>
        <strain evidence="2 3">KUS-F28377</strain>
    </source>
</reference>
<dbReference type="Proteomes" id="UP000093000">
    <property type="component" value="Unassembled WGS sequence"/>
</dbReference>
<evidence type="ECO:0000256" key="1">
    <source>
        <dbReference type="SAM" id="SignalP"/>
    </source>
</evidence>